<gene>
    <name evidence="2" type="ORF">UFOVP49_33</name>
</gene>
<reference evidence="2" key="1">
    <citation type="submission" date="2020-04" db="EMBL/GenBank/DDBJ databases">
        <authorList>
            <person name="Chiriac C."/>
            <person name="Salcher M."/>
            <person name="Ghai R."/>
            <person name="Kavagutti S V."/>
        </authorList>
    </citation>
    <scope>NUCLEOTIDE SEQUENCE</scope>
</reference>
<accession>A0A6J5KSB3</accession>
<evidence type="ECO:0000313" key="2">
    <source>
        <dbReference type="EMBL" id="CAB4124152.1"/>
    </source>
</evidence>
<feature type="region of interest" description="Disordered" evidence="1">
    <location>
        <begin position="68"/>
        <end position="96"/>
    </location>
</feature>
<dbReference type="EMBL" id="LR796178">
    <property type="protein sequence ID" value="CAB4124152.1"/>
    <property type="molecule type" value="Genomic_DNA"/>
</dbReference>
<evidence type="ECO:0000256" key="1">
    <source>
        <dbReference type="SAM" id="MobiDB-lite"/>
    </source>
</evidence>
<organism evidence="2">
    <name type="scientific">uncultured Caudovirales phage</name>
    <dbReference type="NCBI Taxonomy" id="2100421"/>
    <lineage>
        <taxon>Viruses</taxon>
        <taxon>Duplodnaviria</taxon>
        <taxon>Heunggongvirae</taxon>
        <taxon>Uroviricota</taxon>
        <taxon>Caudoviricetes</taxon>
        <taxon>Peduoviridae</taxon>
        <taxon>Maltschvirus</taxon>
        <taxon>Maltschvirus maltsch</taxon>
    </lineage>
</organism>
<proteinExistence type="predicted"/>
<feature type="compositionally biased region" description="Basic and acidic residues" evidence="1">
    <location>
        <begin position="82"/>
        <end position="96"/>
    </location>
</feature>
<protein>
    <submittedName>
        <fullName evidence="2">Uncharacterized protein</fullName>
    </submittedName>
</protein>
<name>A0A6J5KSB3_9CAUD</name>
<sequence length="96" mass="11298">MEYTFKIIKSGKIVSYDMKVSEYDEFKINHPELERYIDSAPVFNYRGSSDFKTDNTWNEVLSKVAEKHPGSPLAEKHKKKTSKEIKTRDIFNKHVK</sequence>